<dbReference type="PROSITE" id="PS50012">
    <property type="entry name" value="RCC1_3"/>
    <property type="match status" value="4"/>
</dbReference>
<evidence type="ECO:0000256" key="2">
    <source>
        <dbReference type="SAM" id="MobiDB-lite"/>
    </source>
</evidence>
<dbReference type="SUPFAM" id="SSF50985">
    <property type="entry name" value="RCC1/BLIP-II"/>
    <property type="match status" value="1"/>
</dbReference>
<comment type="caution">
    <text evidence="3">The sequence shown here is derived from an EMBL/GenBank/DDBJ whole genome shotgun (WGS) entry which is preliminary data.</text>
</comment>
<feature type="repeat" description="RCC1" evidence="1">
    <location>
        <begin position="198"/>
        <end position="263"/>
    </location>
</feature>
<feature type="compositionally biased region" description="Basic and acidic residues" evidence="2">
    <location>
        <begin position="18"/>
        <end position="33"/>
    </location>
</feature>
<name>A0A176WHX6_MARPO</name>
<protein>
    <submittedName>
        <fullName evidence="3">Uncharacterized protein</fullName>
    </submittedName>
</protein>
<dbReference type="PROSITE" id="PS00626">
    <property type="entry name" value="RCC1_2"/>
    <property type="match status" value="2"/>
</dbReference>
<dbReference type="Proteomes" id="UP000077202">
    <property type="component" value="Unassembled WGS sequence"/>
</dbReference>
<feature type="repeat" description="RCC1" evidence="1">
    <location>
        <begin position="264"/>
        <end position="319"/>
    </location>
</feature>
<dbReference type="Gene3D" id="2.130.10.30">
    <property type="entry name" value="Regulator of chromosome condensation 1/beta-lactamase-inhibitor protein II"/>
    <property type="match status" value="3"/>
</dbReference>
<dbReference type="GO" id="GO:0031267">
    <property type="term" value="F:small GTPase binding"/>
    <property type="evidence" value="ECO:0007669"/>
    <property type="project" value="TreeGrafter"/>
</dbReference>
<evidence type="ECO:0000313" key="3">
    <source>
        <dbReference type="EMBL" id="OAE32689.1"/>
    </source>
</evidence>
<dbReference type="PANTHER" id="PTHR46207:SF1">
    <property type="entry name" value="PROTEIN RCC2"/>
    <property type="match status" value="1"/>
</dbReference>
<feature type="repeat" description="RCC1" evidence="1">
    <location>
        <begin position="378"/>
        <end position="431"/>
    </location>
</feature>
<dbReference type="Pfam" id="PF00415">
    <property type="entry name" value="RCC1"/>
    <property type="match status" value="4"/>
</dbReference>
<dbReference type="InterPro" id="IPR028641">
    <property type="entry name" value="RCC2"/>
</dbReference>
<dbReference type="AlphaFoldDB" id="A0A176WHX6"/>
<feature type="region of interest" description="Disordered" evidence="2">
    <location>
        <begin position="463"/>
        <end position="631"/>
    </location>
</feature>
<dbReference type="PANTHER" id="PTHR46207">
    <property type="entry name" value="PROTEIN RCC2"/>
    <property type="match status" value="1"/>
</dbReference>
<sequence length="631" mass="67320">MAATESAGAGPPATPKPVEAEKGEKQEEKVEEEKEKEEEEEEVKGGELLFCGCASWENVGRKTVDGSNNTNMSKPVRLTSLLNVSIAFIASGSASCHCVALDVNGRCYTWGRNEKGQLGHGDFLQRNSPTLVTALTRHVVVKAGAGRSHTVVATEEGSSLAFGWNKHGQLGSGSLKEEVKQVYCGAEFTLWLSSVTGASILSAGLPQYGQLGHGTDNEYNSKEGSVRLVYEPQPRPRAIASLAGKNITKAACGNNHSVAVDSDGFVYTWGFGGHGRLGHKEQKDEWAPRVVDQFQRSNTLPPTAVVAAGSAYSACTAGMQMPLSFVTVLEGGGQLYMWGRVKTTGDNWMYPKPVMDLSGWNIRSMDCGNTSSVAAAENSCISWGTAVYGELGYGPTGPKSSANPKLIDVLEGMHVMSVACGVGHTLFVVDRTKVPEKLGKVKTTEEEDWWLKDKVETFTAPEYTPAAVVEEPEKPNKGGAKGAAKAKQDAKKRKAAPAPVVATPEKKQKAKPAPKKKEVSESEEEESKDESEGESEDEEEDEKPKGRGNTRGKGRGRGRGRPPKTDAKTTTKSAPVAPAKVEEPPAKKGRGRGRAPGRAQAEAPPVEVKSAKTSPPAKRGRGRGRPRGKAK</sequence>
<dbReference type="InterPro" id="IPR009091">
    <property type="entry name" value="RCC1/BLIP-II"/>
</dbReference>
<dbReference type="GO" id="GO:0016020">
    <property type="term" value="C:membrane"/>
    <property type="evidence" value="ECO:0007669"/>
    <property type="project" value="TreeGrafter"/>
</dbReference>
<dbReference type="PRINTS" id="PR00633">
    <property type="entry name" value="RCCNDNSATION"/>
</dbReference>
<dbReference type="EMBL" id="LVLJ01000748">
    <property type="protein sequence ID" value="OAE32689.1"/>
    <property type="molecule type" value="Genomic_DNA"/>
</dbReference>
<dbReference type="InterPro" id="IPR000408">
    <property type="entry name" value="Reg_chr_condens"/>
</dbReference>
<feature type="compositionally biased region" description="Acidic residues" evidence="2">
    <location>
        <begin position="521"/>
        <end position="541"/>
    </location>
</feature>
<organism evidence="3 4">
    <name type="scientific">Marchantia polymorpha subsp. ruderalis</name>
    <dbReference type="NCBI Taxonomy" id="1480154"/>
    <lineage>
        <taxon>Eukaryota</taxon>
        <taxon>Viridiplantae</taxon>
        <taxon>Streptophyta</taxon>
        <taxon>Embryophyta</taxon>
        <taxon>Marchantiophyta</taxon>
        <taxon>Marchantiopsida</taxon>
        <taxon>Marchantiidae</taxon>
        <taxon>Marchantiales</taxon>
        <taxon>Marchantiaceae</taxon>
        <taxon>Marchantia</taxon>
    </lineage>
</organism>
<proteinExistence type="predicted"/>
<feature type="compositionally biased region" description="Basic residues" evidence="2">
    <location>
        <begin position="618"/>
        <end position="631"/>
    </location>
</feature>
<reference evidence="3" key="1">
    <citation type="submission" date="2016-03" db="EMBL/GenBank/DDBJ databases">
        <title>Mechanisms controlling the formation of the plant cell surface in tip-growing cells are functionally conserved among land plants.</title>
        <authorList>
            <person name="Honkanen S."/>
            <person name="Jones V.A."/>
            <person name="Morieri G."/>
            <person name="Champion C."/>
            <person name="Hetherington A.J."/>
            <person name="Kelly S."/>
            <person name="Saint-Marcoux D."/>
            <person name="Proust H."/>
            <person name="Prescott H."/>
            <person name="Dolan L."/>
        </authorList>
    </citation>
    <scope>NUCLEOTIDE SEQUENCE [LARGE SCALE GENOMIC DNA]</scope>
    <source>
        <tissue evidence="3">Whole gametophyte</tissue>
    </source>
</reference>
<gene>
    <name evidence="3" type="ORF">AXG93_4085s1100</name>
</gene>
<feature type="compositionally biased region" description="Low complexity" evidence="2">
    <location>
        <begin position="596"/>
        <end position="605"/>
    </location>
</feature>
<feature type="region of interest" description="Disordered" evidence="2">
    <location>
        <begin position="1"/>
        <end position="43"/>
    </location>
</feature>
<evidence type="ECO:0000256" key="1">
    <source>
        <dbReference type="PROSITE-ProRule" id="PRU00235"/>
    </source>
</evidence>
<evidence type="ECO:0000313" key="4">
    <source>
        <dbReference type="Proteomes" id="UP000077202"/>
    </source>
</evidence>
<keyword evidence="4" id="KW-1185">Reference proteome</keyword>
<accession>A0A176WHX6</accession>
<feature type="repeat" description="RCC1" evidence="1">
    <location>
        <begin position="105"/>
        <end position="156"/>
    </location>
</feature>
<feature type="compositionally biased region" description="Basic residues" evidence="2">
    <location>
        <begin position="546"/>
        <end position="562"/>
    </location>
</feature>